<dbReference type="AlphaFoldDB" id="A0A383W8W7"/>
<protein>
    <submittedName>
        <fullName evidence="1">Uncharacterized protein</fullName>
    </submittedName>
</protein>
<accession>A0A383W8W7</accession>
<evidence type="ECO:0000313" key="1">
    <source>
        <dbReference type="EMBL" id="SZX73861.1"/>
    </source>
</evidence>
<name>A0A383W8W7_TETOB</name>
<dbReference type="EMBL" id="FNXT01001199">
    <property type="protein sequence ID" value="SZX73861.1"/>
    <property type="molecule type" value="Genomic_DNA"/>
</dbReference>
<keyword evidence="2" id="KW-1185">Reference proteome</keyword>
<evidence type="ECO:0000313" key="2">
    <source>
        <dbReference type="Proteomes" id="UP000256970"/>
    </source>
</evidence>
<reference evidence="1 2" key="1">
    <citation type="submission" date="2016-10" db="EMBL/GenBank/DDBJ databases">
        <authorList>
            <person name="Cai Z."/>
        </authorList>
    </citation>
    <scope>NUCLEOTIDE SEQUENCE [LARGE SCALE GENOMIC DNA]</scope>
</reference>
<dbReference type="Proteomes" id="UP000256970">
    <property type="component" value="Unassembled WGS sequence"/>
</dbReference>
<organism evidence="1 2">
    <name type="scientific">Tetradesmus obliquus</name>
    <name type="common">Green alga</name>
    <name type="synonym">Acutodesmus obliquus</name>
    <dbReference type="NCBI Taxonomy" id="3088"/>
    <lineage>
        <taxon>Eukaryota</taxon>
        <taxon>Viridiplantae</taxon>
        <taxon>Chlorophyta</taxon>
        <taxon>core chlorophytes</taxon>
        <taxon>Chlorophyceae</taxon>
        <taxon>CS clade</taxon>
        <taxon>Sphaeropleales</taxon>
        <taxon>Scenedesmaceae</taxon>
        <taxon>Tetradesmus</taxon>
    </lineage>
</organism>
<gene>
    <name evidence="1" type="ORF">BQ4739_LOCUS14103</name>
</gene>
<proteinExistence type="predicted"/>
<sequence length="256" mass="28187">MSASVLSRKSVKEQIESKGKALSWVRKRVEKLQEENERLAYQHQLVSELCKVFDWFRHMQLHALQPDPELMVTDDASEQLTPGSMQQQFTDILQTEAEVQLLQQLSSLSVSQQSSSNCSASLATAADNSSQASSNRACPASSCQLVAPPGDAMWLVKQAFQQPWPHDCPSADTVTVPALVQHFRATVHALSLQLVQLDACTDAAQQAESLRKVQTVLLPHLRIIVELCSSSRGRHLLGIVYLGSSFLNLTRSASHG</sequence>